<dbReference type="GO" id="GO:0008202">
    <property type="term" value="P:steroid metabolic process"/>
    <property type="evidence" value="ECO:0007669"/>
    <property type="project" value="TreeGrafter"/>
</dbReference>
<dbReference type="PRINTS" id="PR00080">
    <property type="entry name" value="SDRFAMILY"/>
</dbReference>
<keyword evidence="1" id="KW-0560">Oxidoreductase</keyword>
<evidence type="ECO:0000256" key="2">
    <source>
        <dbReference type="RuleBase" id="RU000363"/>
    </source>
</evidence>
<dbReference type="Gene3D" id="3.40.50.720">
    <property type="entry name" value="NAD(P)-binding Rossmann-like Domain"/>
    <property type="match status" value="1"/>
</dbReference>
<dbReference type="PANTHER" id="PTHR43313">
    <property type="entry name" value="SHORT-CHAIN DEHYDROGENASE/REDUCTASE FAMILY 9C"/>
    <property type="match status" value="1"/>
</dbReference>
<dbReference type="InterPro" id="IPR002347">
    <property type="entry name" value="SDR_fam"/>
</dbReference>
<dbReference type="WBParaSite" id="PgR127_g021_t01">
    <property type="protein sequence ID" value="PgR127_g021_t01"/>
    <property type="gene ID" value="PgR127_g021"/>
</dbReference>
<comment type="similarity">
    <text evidence="2">Belongs to the short-chain dehydrogenases/reductases (SDR) family.</text>
</comment>
<dbReference type="Proteomes" id="UP000887569">
    <property type="component" value="Unplaced"/>
</dbReference>
<name>A0A915CCN4_PARUN</name>
<evidence type="ECO:0000313" key="3">
    <source>
        <dbReference type="Proteomes" id="UP000887569"/>
    </source>
</evidence>
<dbReference type="PANTHER" id="PTHR43313:SF7">
    <property type="entry name" value="17-BETA-HYDROXYSTEROID DEHYDROGENASE TYPE 6"/>
    <property type="match status" value="1"/>
</dbReference>
<dbReference type="PROSITE" id="PS00061">
    <property type="entry name" value="ADH_SHORT"/>
    <property type="match status" value="1"/>
</dbReference>
<dbReference type="PRINTS" id="PR00081">
    <property type="entry name" value="GDHRDH"/>
</dbReference>
<sequence>MDVKSDISVQDGVKFVEKTLEETNQDLYNLINNAGILGNSAFDDFLRLEDYKEVVEVNTFGAIRVTHAFKDLIKASRGRIIGITSSCCRAHIPGTGPYSISKHAIQGYFHVLRQELRLFGVEVIIIEPGFFSTALTNYERVERMTKTLWEQSSDPIRQQYGDEFIKKYTDCAIKLLSTASSAHTEWVVNAYYHAATARFPYRHYHIGYDSLLLFVPFSYMPSIVQDFIVWLIRTTVGFPIPAIIKTSGRSSHL</sequence>
<dbReference type="AlphaFoldDB" id="A0A915CCN4"/>
<keyword evidence="3" id="KW-1185">Reference proteome</keyword>
<dbReference type="SUPFAM" id="SSF51735">
    <property type="entry name" value="NAD(P)-binding Rossmann-fold domains"/>
    <property type="match status" value="1"/>
</dbReference>
<dbReference type="Pfam" id="PF00106">
    <property type="entry name" value="adh_short"/>
    <property type="match status" value="1"/>
</dbReference>
<protein>
    <submittedName>
        <fullName evidence="4">Uncharacterized protein</fullName>
    </submittedName>
</protein>
<dbReference type="InterPro" id="IPR036291">
    <property type="entry name" value="NAD(P)-bd_dom_sf"/>
</dbReference>
<reference evidence="4" key="1">
    <citation type="submission" date="2022-11" db="UniProtKB">
        <authorList>
            <consortium name="WormBaseParasite"/>
        </authorList>
    </citation>
    <scope>IDENTIFICATION</scope>
</reference>
<proteinExistence type="inferred from homology"/>
<accession>A0A915CCN4</accession>
<evidence type="ECO:0000256" key="1">
    <source>
        <dbReference type="ARBA" id="ARBA00023002"/>
    </source>
</evidence>
<dbReference type="InterPro" id="IPR020904">
    <property type="entry name" value="Sc_DH/Rdtase_CS"/>
</dbReference>
<dbReference type="GO" id="GO:0016491">
    <property type="term" value="F:oxidoreductase activity"/>
    <property type="evidence" value="ECO:0007669"/>
    <property type="project" value="UniProtKB-KW"/>
</dbReference>
<evidence type="ECO:0000313" key="4">
    <source>
        <dbReference type="WBParaSite" id="PgR127_g021_t01"/>
    </source>
</evidence>
<organism evidence="3 4">
    <name type="scientific">Parascaris univalens</name>
    <name type="common">Nematode worm</name>
    <dbReference type="NCBI Taxonomy" id="6257"/>
    <lineage>
        <taxon>Eukaryota</taxon>
        <taxon>Metazoa</taxon>
        <taxon>Ecdysozoa</taxon>
        <taxon>Nematoda</taxon>
        <taxon>Chromadorea</taxon>
        <taxon>Rhabditida</taxon>
        <taxon>Spirurina</taxon>
        <taxon>Ascaridomorpha</taxon>
        <taxon>Ascaridoidea</taxon>
        <taxon>Ascarididae</taxon>
        <taxon>Parascaris</taxon>
    </lineage>
</organism>